<gene>
    <name evidence="17" type="ORF">MEDL_7275</name>
</gene>
<dbReference type="SUPFAM" id="SSF57424">
    <property type="entry name" value="LDL receptor-like module"/>
    <property type="match status" value="5"/>
</dbReference>
<organism evidence="17 18">
    <name type="scientific">Mytilus edulis</name>
    <name type="common">Blue mussel</name>
    <dbReference type="NCBI Taxonomy" id="6550"/>
    <lineage>
        <taxon>Eukaryota</taxon>
        <taxon>Metazoa</taxon>
        <taxon>Spiralia</taxon>
        <taxon>Lophotrochozoa</taxon>
        <taxon>Mollusca</taxon>
        <taxon>Bivalvia</taxon>
        <taxon>Autobranchia</taxon>
        <taxon>Pteriomorphia</taxon>
        <taxon>Mytilida</taxon>
        <taxon>Mytiloidea</taxon>
        <taxon>Mytilidae</taxon>
        <taxon>Mytilinae</taxon>
        <taxon>Mytilus</taxon>
    </lineage>
</organism>
<feature type="transmembrane region" description="Helical" evidence="13">
    <location>
        <begin position="1975"/>
        <end position="2000"/>
    </location>
</feature>
<evidence type="ECO:0000259" key="16">
    <source>
        <dbReference type="PROSITE" id="PS50262"/>
    </source>
</evidence>
<feature type="transmembrane region" description="Helical" evidence="13">
    <location>
        <begin position="1874"/>
        <end position="1896"/>
    </location>
</feature>
<evidence type="ECO:0000256" key="3">
    <source>
        <dbReference type="ARBA" id="ARBA00022614"/>
    </source>
</evidence>
<keyword evidence="10" id="KW-0675">Receptor</keyword>
<feature type="disulfide bond" evidence="12">
    <location>
        <begin position="1182"/>
        <end position="1200"/>
    </location>
</feature>
<dbReference type="SUPFAM" id="SSF49785">
    <property type="entry name" value="Galactose-binding domain-like"/>
    <property type="match status" value="2"/>
</dbReference>
<dbReference type="InterPro" id="IPR032675">
    <property type="entry name" value="LRR_dom_sf"/>
</dbReference>
<keyword evidence="2" id="KW-1003">Cell membrane</keyword>
<evidence type="ECO:0000256" key="2">
    <source>
        <dbReference type="ARBA" id="ARBA00022475"/>
    </source>
</evidence>
<dbReference type="Pfam" id="PF00754">
    <property type="entry name" value="F5_F8_type_C"/>
    <property type="match status" value="1"/>
</dbReference>
<dbReference type="GO" id="GO:0009755">
    <property type="term" value="P:hormone-mediated signaling pathway"/>
    <property type="evidence" value="ECO:0007669"/>
    <property type="project" value="TreeGrafter"/>
</dbReference>
<keyword evidence="18" id="KW-1185">Reference proteome</keyword>
<feature type="disulfide bond" evidence="12">
    <location>
        <begin position="1099"/>
        <end position="1111"/>
    </location>
</feature>
<dbReference type="Pfam" id="PF00057">
    <property type="entry name" value="Ldl_recept_a"/>
    <property type="match status" value="4"/>
</dbReference>
<feature type="disulfide bond" evidence="12">
    <location>
        <begin position="1477"/>
        <end position="1489"/>
    </location>
</feature>
<protein>
    <recommendedName>
        <fullName evidence="19">G-protein coupled receptor GRL101</fullName>
    </recommendedName>
</protein>
<evidence type="ECO:0000256" key="11">
    <source>
        <dbReference type="ARBA" id="ARBA00023224"/>
    </source>
</evidence>
<evidence type="ECO:0000313" key="17">
    <source>
        <dbReference type="EMBL" id="CAG2192077.1"/>
    </source>
</evidence>
<dbReference type="CDD" id="cd00037">
    <property type="entry name" value="CLECT"/>
    <property type="match status" value="1"/>
</dbReference>
<dbReference type="Gene3D" id="3.80.10.10">
    <property type="entry name" value="Ribonuclease Inhibitor"/>
    <property type="match status" value="1"/>
</dbReference>
<proteinExistence type="predicted"/>
<evidence type="ECO:0000256" key="4">
    <source>
        <dbReference type="ARBA" id="ARBA00022692"/>
    </source>
</evidence>
<keyword evidence="7" id="KW-0297">G-protein coupled receptor</keyword>
<dbReference type="SUPFAM" id="SSF49854">
    <property type="entry name" value="Spermadhesin, CUB domain"/>
    <property type="match status" value="1"/>
</dbReference>
<feature type="disulfide bond" evidence="12">
    <location>
        <begin position="1438"/>
        <end position="1450"/>
    </location>
</feature>
<feature type="disulfide bond" evidence="12">
    <location>
        <begin position="1138"/>
        <end position="1150"/>
    </location>
</feature>
<evidence type="ECO:0000313" key="18">
    <source>
        <dbReference type="Proteomes" id="UP000683360"/>
    </source>
</evidence>
<dbReference type="InterPro" id="IPR026906">
    <property type="entry name" value="LRR_5"/>
</dbReference>
<keyword evidence="5" id="KW-0677">Repeat</keyword>
<keyword evidence="3" id="KW-0433">Leucine-rich repeat</keyword>
<reference evidence="17" key="1">
    <citation type="submission" date="2021-03" db="EMBL/GenBank/DDBJ databases">
        <authorList>
            <person name="Bekaert M."/>
        </authorList>
    </citation>
    <scope>NUCLEOTIDE SEQUENCE</scope>
</reference>
<feature type="disulfide bond" evidence="12">
    <location>
        <begin position="1118"/>
        <end position="1133"/>
    </location>
</feature>
<feature type="domain" description="F5/8 type C" evidence="14">
    <location>
        <begin position="410"/>
        <end position="557"/>
    </location>
</feature>
<dbReference type="InterPro" id="IPR017452">
    <property type="entry name" value="GPCR_Rhodpsn_7TM"/>
</dbReference>
<feature type="transmembrane region" description="Helical" evidence="13">
    <location>
        <begin position="1930"/>
        <end position="1954"/>
    </location>
</feature>
<keyword evidence="9 12" id="KW-1015">Disulfide bond</keyword>
<dbReference type="Gene3D" id="2.60.120.260">
    <property type="entry name" value="Galactose-binding domain-like"/>
    <property type="match status" value="2"/>
</dbReference>
<dbReference type="Gene3D" id="2.60.120.290">
    <property type="entry name" value="Spermadhesin, CUB domain"/>
    <property type="match status" value="1"/>
</dbReference>
<evidence type="ECO:0000256" key="10">
    <source>
        <dbReference type="ARBA" id="ARBA00023170"/>
    </source>
</evidence>
<dbReference type="SUPFAM" id="SSF52058">
    <property type="entry name" value="L domain-like"/>
    <property type="match status" value="1"/>
</dbReference>
<dbReference type="Gene3D" id="4.10.400.10">
    <property type="entry name" value="Low-density Lipoprotein Receptor"/>
    <property type="match status" value="5"/>
</dbReference>
<dbReference type="GO" id="GO:0008528">
    <property type="term" value="F:G protein-coupled peptide receptor activity"/>
    <property type="evidence" value="ECO:0007669"/>
    <property type="project" value="TreeGrafter"/>
</dbReference>
<dbReference type="PROSITE" id="PS50068">
    <property type="entry name" value="LDLRA_2"/>
    <property type="match status" value="6"/>
</dbReference>
<sequence>MRIRSDCKTMFYFVFLGCICFPGYTYPFIVRSASEPACPGIECLSGQEMNISTCRCICNENAGQFCNGSYALPASMYGCPGDDWEMRYINMTLPISSDDMYWESSGTFYFIRFSDTEYEDTHSHWKDLHILGPYSKRSFQLNFCVRDGTDFSGLQTAQGNYCLYDIGKGCANDTHSHWKDLHILGPYSKRSFQLNFCVRDGNDFSGLQTAQGNYLFYDIGKGCANGFKEGNITIGGYHIDMVGFGIRSVDSTSVKFCCKEDKLHNPYPSSELYSLGRPVYSSPYVKSPNNNPNFLVNLVNPIDEKFYTIQTRRPWLQIDLQQFISVTHVIKQDVGYFANSQDLYGMYISIHQWDFVNRGAMTCFFGLTDNYFRCRRPITGQYVTLTLEYEYDTVLKGLAELKVFGFPTGCGRSLGMISGDIKDYQIETSSNYKNIPYSRAMQGTEGWCSSTEDMDRWLMVDLIVPTKVQGVILHGWYQNKRMFIHSFVVEFGLQENNLLQYGEDGLNPKVFTVDTIQDVHILQKFLFLHEKFTRYIKIKVIDPSKEGACLKAEFIGCQVYACRDIWCKESGGSLFSHPKRSIDMGFASVRHIETGGLFCSWFQDGLTHMNIKDCQQMSKDAGYIGSVYDESREQCCYYNISSTNRHYKHLWKRNEFEDVITSERLCFSEFYRPKFQLTEWAMFPSIQGHIDYIYSPMFPSNYPKGINEGKTVQSLPGMYLKLTIIYASFAETETEEQLKNSGHSYINPSSCKDTLTIDIGAGQEIQITRDNQKRYRYASFMATGDIIKIHFTSCFRYIMSENIMYQLKIESIASDTNMWKIRGQYGQYIELQFIELDVNILSLVDSFVEVFDFDLRGERSVSFGRFTKATMPHISLMSSWHMIDVEFRVGNSLTGRGFLGLYTIKDTVIETISNESDCAATWANSRTSCYKLFYSNHTNHQKAEMACVREGGHLVSVNSEEEMKFVHQLLFTLSEAGSADQVYIGMSNNVLKGISQPDGFDDEQCTAIILNSIHNKQSWHDVPCAYDKIQYFMCETQLDPYDNQVTDDEIRVLGNSGSSSFNHSMFTCGNGEIISQLAACDSYSDCSDNSDEKHCGTECSSSQYQCADGSCIHFTFYCDHLNHCNDGSDEQHCQWRSCKDGEWQCGNKQCIPSAKRCDVTRDCFDGSDEIDCETCSLNSYQCYDKACISKDRVCDTISDCPGGYKEDEYECADSVKQTSCEQWWVIGARINGMYSIDQGTEDTYLVYCEFNDQGNALLVSTFFYYNDVDFKSVLYGSSDKLEHFLEKIYSFPEDIIKSVMKKDNHQCSQNVKLTCYYHDVISDNSTSCHCIGGMDWSQSDVNRVFTDNIVISNPDRLPFHLYGVPDKSYSDEGFYDVTVGPVVCKSEISKNVSSSQSLCSDGKLYNYTDHCIMRVNERNDVNGCRDMTHLQQCEKEICQPGFFKCKEGHCISSSLLCDGRKHCTHGDDELFCGNLTCPGLYRCQQSTTCLLFDEVCDNIRQCPHGDDEVGCDVTCPIGCSCEGFVFICHQKEVEKIFKDLSGEARKLDLSSSLFPNNNLIVPAYTYMADFKLFNCSIDKIMPYSFEQLMNLLHLDLSYNKLKVLQSYTFYGLTKLVTLNLKGNLMLGFIKPNAFMALPNVKDLELSGTRIKTLFNGTFIGLENLETFNITGNGLTTVEENVFDGLVSLLTIDLTQNDVTKVSPDIFSRLSHLTKMKTDSYIFCCLKPESVSAENCFPKMDEFSSCSNLMRNDVLRVCLWTIAINALIGNIGVIIYRIINEQTLLFKANWLFIMNLGVSDMLMGVYLGIIAVADMYYSGNYILHDREWRDSFVCKFAGIIAAISCEASVCFVMLTTFDCYLMVKFPFGGWRITYKIAKVSTLVCWLFVVIIAVVPILETTYFSNMFYSRTAVCLALPFSRQKVSGWEYSTAIFVFFNSIAFIVIAWCQLSIYNVAKSSNRIMTKRTKQDITLARRLFLIVLTDFLCWFPVGIMGILAMAGQVFPSEVYSWVAVFVMPLNAALNPFLYTFSTIKQKPNIMGKMSSKIFQMSKVKDRRKDSTDEISMASVFIKNAQMLQTRHITLRELFATRKLTIRESIRLVSQLTAALAYLHHRFFTLCQPLSLDTLIVFMDKKTIERIKVISEIKDIRNELDTAEDVDNIGQITKLVLRNTRKLPEDGHMY</sequence>
<dbReference type="Pfam" id="PF00001">
    <property type="entry name" value="7tm_1"/>
    <property type="match status" value="1"/>
</dbReference>
<dbReference type="PRINTS" id="PR00261">
    <property type="entry name" value="LDLRECEPTOR"/>
</dbReference>
<feature type="disulfide bond" evidence="12">
    <location>
        <begin position="1157"/>
        <end position="1172"/>
    </location>
</feature>
<feature type="transmembrane region" description="Helical" evidence="13">
    <location>
        <begin position="2006"/>
        <end position="2028"/>
    </location>
</feature>
<name>A0A8S3Q9X8_MYTED</name>
<feature type="transmembrane region" description="Helical" evidence="13">
    <location>
        <begin position="1835"/>
        <end position="1862"/>
    </location>
</feature>
<evidence type="ECO:0008006" key="19">
    <source>
        <dbReference type="Google" id="ProtNLM"/>
    </source>
</evidence>
<accession>A0A8S3Q9X8</accession>
<dbReference type="PANTHER" id="PTHR24372">
    <property type="entry name" value="GLYCOPROTEIN HORMONE RECEPTOR"/>
    <property type="match status" value="1"/>
</dbReference>
<dbReference type="InterPro" id="IPR008979">
    <property type="entry name" value="Galactose-bd-like_sf"/>
</dbReference>
<dbReference type="PANTHER" id="PTHR24372:SF77">
    <property type="entry name" value="G-PROTEIN COUPLED RECEPTORS FAMILY 1 PROFILE DOMAIN-CONTAINING PROTEIN"/>
    <property type="match status" value="1"/>
</dbReference>
<keyword evidence="11" id="KW-0807">Transducer</keyword>
<dbReference type="Gene3D" id="1.20.1070.10">
    <property type="entry name" value="Rhodopsin 7-helix transmembrane proteins"/>
    <property type="match status" value="1"/>
</dbReference>
<dbReference type="SUPFAM" id="SSF81321">
    <property type="entry name" value="Family A G protein-coupled receptor-like"/>
    <property type="match status" value="1"/>
</dbReference>
<feature type="transmembrane region" description="Helical" evidence="13">
    <location>
        <begin position="1758"/>
        <end position="1778"/>
    </location>
</feature>
<feature type="disulfide bond" evidence="12">
    <location>
        <begin position="1457"/>
        <end position="1472"/>
    </location>
</feature>
<dbReference type="GO" id="GO:0007189">
    <property type="term" value="P:adenylate cyclase-activating G protein-coupled receptor signaling pathway"/>
    <property type="evidence" value="ECO:0007669"/>
    <property type="project" value="TreeGrafter"/>
</dbReference>
<comment type="subcellular location">
    <subcellularLocation>
        <location evidence="1">Cell membrane</location>
        <topology evidence="1">Multi-pass membrane protein</topology>
    </subcellularLocation>
</comment>
<evidence type="ECO:0000256" key="1">
    <source>
        <dbReference type="ARBA" id="ARBA00004651"/>
    </source>
</evidence>
<dbReference type="SUPFAM" id="SSF56436">
    <property type="entry name" value="C-type lectin-like"/>
    <property type="match status" value="1"/>
</dbReference>
<feature type="disulfide bond" evidence="12">
    <location>
        <begin position="1080"/>
        <end position="1095"/>
    </location>
</feature>
<feature type="disulfide bond" evidence="12">
    <location>
        <begin position="1106"/>
        <end position="1124"/>
    </location>
</feature>
<dbReference type="InterPro" id="IPR002172">
    <property type="entry name" value="LDrepeatLR_classA_rpt"/>
</dbReference>
<dbReference type="PROSITE" id="PS51450">
    <property type="entry name" value="LRR"/>
    <property type="match status" value="1"/>
</dbReference>
<evidence type="ECO:0000256" key="13">
    <source>
        <dbReference type="SAM" id="Phobius"/>
    </source>
</evidence>
<dbReference type="InterPro" id="IPR016187">
    <property type="entry name" value="CTDL_fold"/>
</dbReference>
<feature type="domain" description="G-protein coupled receptors family 1 profile" evidence="16">
    <location>
        <begin position="1768"/>
        <end position="2026"/>
    </location>
</feature>
<dbReference type="OrthoDB" id="6116813at2759"/>
<feature type="domain" description="C-type lectin" evidence="15">
    <location>
        <begin position="925"/>
        <end position="1024"/>
    </location>
</feature>
<dbReference type="InterPro" id="IPR016186">
    <property type="entry name" value="C-type_lectin-like/link_sf"/>
</dbReference>
<keyword evidence="4 13" id="KW-0812">Transmembrane</keyword>
<dbReference type="InterPro" id="IPR036055">
    <property type="entry name" value="LDL_receptor-like_sf"/>
</dbReference>
<evidence type="ECO:0000256" key="9">
    <source>
        <dbReference type="ARBA" id="ARBA00023157"/>
    </source>
</evidence>
<dbReference type="PROSITE" id="PS50022">
    <property type="entry name" value="FA58C_3"/>
    <property type="match status" value="1"/>
</dbReference>
<feature type="transmembrane region" description="Helical" evidence="13">
    <location>
        <begin position="12"/>
        <end position="29"/>
    </location>
</feature>
<feature type="disulfide bond" evidence="12">
    <location>
        <begin position="1496"/>
        <end position="1511"/>
    </location>
</feature>
<keyword evidence="8 13" id="KW-0472">Membrane</keyword>
<dbReference type="InterPro" id="IPR035914">
    <property type="entry name" value="Sperma_CUB_dom_sf"/>
</dbReference>
<evidence type="ECO:0000256" key="12">
    <source>
        <dbReference type="PROSITE-ProRule" id="PRU00124"/>
    </source>
</evidence>
<evidence type="ECO:0000256" key="7">
    <source>
        <dbReference type="ARBA" id="ARBA00023040"/>
    </source>
</evidence>
<dbReference type="Gene3D" id="3.10.100.10">
    <property type="entry name" value="Mannose-Binding Protein A, subunit A"/>
    <property type="match status" value="1"/>
</dbReference>
<feature type="transmembrane region" description="Helical" evidence="13">
    <location>
        <begin position="1790"/>
        <end position="1815"/>
    </location>
</feature>
<dbReference type="GO" id="GO:0005886">
    <property type="term" value="C:plasma membrane"/>
    <property type="evidence" value="ECO:0007669"/>
    <property type="project" value="UniProtKB-SubCell"/>
</dbReference>
<dbReference type="PROSITE" id="PS50262">
    <property type="entry name" value="G_PROTEIN_RECEP_F1_2"/>
    <property type="match status" value="1"/>
</dbReference>
<dbReference type="SMART" id="SM00034">
    <property type="entry name" value="CLECT"/>
    <property type="match status" value="1"/>
</dbReference>
<dbReference type="Pfam" id="PF13306">
    <property type="entry name" value="LRR_5"/>
    <property type="match status" value="1"/>
</dbReference>
<dbReference type="InterPro" id="IPR000421">
    <property type="entry name" value="FA58C"/>
</dbReference>
<dbReference type="SMART" id="SM00369">
    <property type="entry name" value="LRR_TYP"/>
    <property type="match status" value="5"/>
</dbReference>
<evidence type="ECO:0000256" key="6">
    <source>
        <dbReference type="ARBA" id="ARBA00022989"/>
    </source>
</evidence>
<comment type="caution">
    <text evidence="17">The sequence shown here is derived from an EMBL/GenBank/DDBJ whole genome shotgun (WGS) entry which is preliminary data.</text>
</comment>
<dbReference type="InterPro" id="IPR023415">
    <property type="entry name" value="LDLR_class-A_CS"/>
</dbReference>
<dbReference type="PROSITE" id="PS01209">
    <property type="entry name" value="LDLRA_1"/>
    <property type="match status" value="2"/>
</dbReference>
<dbReference type="InterPro" id="IPR003591">
    <property type="entry name" value="Leu-rich_rpt_typical-subtyp"/>
</dbReference>
<dbReference type="InterPro" id="IPR001611">
    <property type="entry name" value="Leu-rich_rpt"/>
</dbReference>
<dbReference type="InterPro" id="IPR001304">
    <property type="entry name" value="C-type_lectin-like"/>
</dbReference>
<evidence type="ECO:0000259" key="14">
    <source>
        <dbReference type="PROSITE" id="PS50022"/>
    </source>
</evidence>
<evidence type="ECO:0000256" key="5">
    <source>
        <dbReference type="ARBA" id="ARBA00022737"/>
    </source>
</evidence>
<evidence type="ECO:0000256" key="8">
    <source>
        <dbReference type="ARBA" id="ARBA00023136"/>
    </source>
</evidence>
<feature type="disulfide bond" evidence="12">
    <location>
        <begin position="1445"/>
        <end position="1463"/>
    </location>
</feature>
<dbReference type="SMART" id="SM00192">
    <property type="entry name" value="LDLa"/>
    <property type="match status" value="6"/>
</dbReference>
<dbReference type="CDD" id="cd00112">
    <property type="entry name" value="LDLa"/>
    <property type="match status" value="5"/>
</dbReference>
<dbReference type="EMBL" id="CAJPWZ010000379">
    <property type="protein sequence ID" value="CAG2192077.1"/>
    <property type="molecule type" value="Genomic_DNA"/>
</dbReference>
<dbReference type="PROSITE" id="PS50041">
    <property type="entry name" value="C_TYPE_LECTIN_2"/>
    <property type="match status" value="1"/>
</dbReference>
<dbReference type="InterPro" id="IPR000276">
    <property type="entry name" value="GPCR_Rhodpsn"/>
</dbReference>
<feature type="disulfide bond" evidence="12">
    <location>
        <begin position="1175"/>
        <end position="1187"/>
    </location>
</feature>
<comment type="caution">
    <text evidence="12">Lacks conserved residue(s) required for the propagation of feature annotation.</text>
</comment>
<feature type="disulfide bond" evidence="12">
    <location>
        <begin position="1068"/>
        <end position="1086"/>
    </location>
</feature>
<feature type="disulfide bond" evidence="12">
    <location>
        <begin position="1145"/>
        <end position="1163"/>
    </location>
</feature>
<keyword evidence="6 13" id="KW-1133">Transmembrane helix</keyword>
<dbReference type="Proteomes" id="UP000683360">
    <property type="component" value="Unassembled WGS sequence"/>
</dbReference>
<evidence type="ECO:0000259" key="15">
    <source>
        <dbReference type="PROSITE" id="PS50041"/>
    </source>
</evidence>